<protein>
    <submittedName>
        <fullName evidence="2">Uncharacterized protein</fullName>
    </submittedName>
</protein>
<comment type="caution">
    <text evidence="2">The sequence shown here is derived from an EMBL/GenBank/DDBJ whole genome shotgun (WGS) entry which is preliminary data.</text>
</comment>
<name>A0ABQ5AC68_9ASTR</name>
<keyword evidence="3" id="KW-1185">Reference proteome</keyword>
<proteinExistence type="predicted"/>
<evidence type="ECO:0000256" key="1">
    <source>
        <dbReference type="SAM" id="MobiDB-lite"/>
    </source>
</evidence>
<evidence type="ECO:0000313" key="3">
    <source>
        <dbReference type="Proteomes" id="UP001151760"/>
    </source>
</evidence>
<feature type="compositionally biased region" description="Acidic residues" evidence="1">
    <location>
        <begin position="69"/>
        <end position="87"/>
    </location>
</feature>
<reference evidence="2" key="1">
    <citation type="journal article" date="2022" name="Int. J. Mol. Sci.">
        <title>Draft Genome of Tanacetum Coccineum: Genomic Comparison of Closely Related Tanacetum-Family Plants.</title>
        <authorList>
            <person name="Yamashiro T."/>
            <person name="Shiraishi A."/>
            <person name="Nakayama K."/>
            <person name="Satake H."/>
        </authorList>
    </citation>
    <scope>NUCLEOTIDE SEQUENCE</scope>
</reference>
<dbReference type="EMBL" id="BQNB010012097">
    <property type="protein sequence ID" value="GJS99156.1"/>
    <property type="molecule type" value="Genomic_DNA"/>
</dbReference>
<evidence type="ECO:0000313" key="2">
    <source>
        <dbReference type="EMBL" id="GJS99156.1"/>
    </source>
</evidence>
<reference evidence="2" key="2">
    <citation type="submission" date="2022-01" db="EMBL/GenBank/DDBJ databases">
        <authorList>
            <person name="Yamashiro T."/>
            <person name="Shiraishi A."/>
            <person name="Satake H."/>
            <person name="Nakayama K."/>
        </authorList>
    </citation>
    <scope>NUCLEOTIDE SEQUENCE</scope>
</reference>
<accession>A0ABQ5AC68</accession>
<feature type="region of interest" description="Disordered" evidence="1">
    <location>
        <begin position="69"/>
        <end position="110"/>
    </location>
</feature>
<organism evidence="2 3">
    <name type="scientific">Tanacetum coccineum</name>
    <dbReference type="NCBI Taxonomy" id="301880"/>
    <lineage>
        <taxon>Eukaryota</taxon>
        <taxon>Viridiplantae</taxon>
        <taxon>Streptophyta</taxon>
        <taxon>Embryophyta</taxon>
        <taxon>Tracheophyta</taxon>
        <taxon>Spermatophyta</taxon>
        <taxon>Magnoliopsida</taxon>
        <taxon>eudicotyledons</taxon>
        <taxon>Gunneridae</taxon>
        <taxon>Pentapetalae</taxon>
        <taxon>asterids</taxon>
        <taxon>campanulids</taxon>
        <taxon>Asterales</taxon>
        <taxon>Asteraceae</taxon>
        <taxon>Asteroideae</taxon>
        <taxon>Anthemideae</taxon>
        <taxon>Anthemidinae</taxon>
        <taxon>Tanacetum</taxon>
    </lineage>
</organism>
<dbReference type="Proteomes" id="UP001151760">
    <property type="component" value="Unassembled WGS sequence"/>
</dbReference>
<sequence>MLLIHKCNASRIIQHSAAKSEFEGLQIGTGAKGYREPVTCLPRLCYYLQLPVYTDTDLEAFWGADDEEVGYADGKNEDEEDEDEEEEHLAPTDSTIVIPVDEPVFPPEGT</sequence>
<gene>
    <name evidence="2" type="ORF">Tco_0820326</name>
</gene>